<dbReference type="FunFam" id="1.10.10.10:FF:000322">
    <property type="entry name" value="Probable disease resistance protein At1g63360"/>
    <property type="match status" value="1"/>
</dbReference>
<dbReference type="Gene3D" id="1.10.10.10">
    <property type="entry name" value="Winged helix-like DNA-binding domain superfamily/Winged helix DNA-binding domain"/>
    <property type="match status" value="1"/>
</dbReference>
<dbReference type="Pfam" id="PF23559">
    <property type="entry name" value="WHD_DRP"/>
    <property type="match status" value="1"/>
</dbReference>
<dbReference type="SUPFAM" id="SSF52058">
    <property type="entry name" value="L domain-like"/>
    <property type="match status" value="1"/>
</dbReference>
<name>A0A7N2LCI6_QUELO</name>
<dbReference type="Gene3D" id="1.20.5.4130">
    <property type="match status" value="1"/>
</dbReference>
<reference evidence="8" key="2">
    <citation type="submission" date="2021-01" db="UniProtKB">
        <authorList>
            <consortium name="EnsemblPlants"/>
        </authorList>
    </citation>
    <scope>IDENTIFICATION</scope>
</reference>
<dbReference type="Gene3D" id="1.10.8.430">
    <property type="entry name" value="Helical domain of apoptotic protease-activating factors"/>
    <property type="match status" value="1"/>
</dbReference>
<dbReference type="SUPFAM" id="SSF52540">
    <property type="entry name" value="P-loop containing nucleoside triphosphate hydrolases"/>
    <property type="match status" value="1"/>
</dbReference>
<protein>
    <submittedName>
        <fullName evidence="8">Uncharacterized protein</fullName>
    </submittedName>
</protein>
<feature type="domain" description="NB-ARC" evidence="4">
    <location>
        <begin position="177"/>
        <end position="270"/>
    </location>
</feature>
<dbReference type="PRINTS" id="PR00364">
    <property type="entry name" value="DISEASERSIST"/>
</dbReference>
<proteinExistence type="predicted"/>
<keyword evidence="2" id="KW-0547">Nucleotide-binding</keyword>
<dbReference type="FunFam" id="1.10.8.430:FF:000003">
    <property type="entry name" value="Probable disease resistance protein At5g66910"/>
    <property type="match status" value="1"/>
</dbReference>
<dbReference type="Pfam" id="PF18052">
    <property type="entry name" value="Rx_N"/>
    <property type="match status" value="1"/>
</dbReference>
<evidence type="ECO:0000256" key="1">
    <source>
        <dbReference type="ARBA" id="ARBA00022737"/>
    </source>
</evidence>
<dbReference type="InterPro" id="IPR058922">
    <property type="entry name" value="WHD_DRP"/>
</dbReference>
<evidence type="ECO:0000256" key="3">
    <source>
        <dbReference type="ARBA" id="ARBA00022821"/>
    </source>
</evidence>
<feature type="domain" description="Disease resistance R13L4/SHOC-2-like LRR" evidence="7">
    <location>
        <begin position="650"/>
        <end position="803"/>
    </location>
</feature>
<dbReference type="Proteomes" id="UP000594261">
    <property type="component" value="Chromosome 4"/>
</dbReference>
<dbReference type="EnsemblPlants" id="QL04p008762:mrna">
    <property type="protein sequence ID" value="QL04p008762:mrna"/>
    <property type="gene ID" value="QL04p008762"/>
</dbReference>
<feature type="domain" description="Disease resistance N-terminal" evidence="5">
    <location>
        <begin position="17"/>
        <end position="104"/>
    </location>
</feature>
<dbReference type="InterPro" id="IPR044974">
    <property type="entry name" value="Disease_R_plants"/>
</dbReference>
<dbReference type="InterPro" id="IPR036388">
    <property type="entry name" value="WH-like_DNA-bd_sf"/>
</dbReference>
<dbReference type="Gramene" id="QL04p008762:mrna">
    <property type="protein sequence ID" value="QL04p008762:mrna"/>
    <property type="gene ID" value="QL04p008762"/>
</dbReference>
<dbReference type="EMBL" id="LRBV02000004">
    <property type="status" value="NOT_ANNOTATED_CDS"/>
    <property type="molecule type" value="Genomic_DNA"/>
</dbReference>
<dbReference type="InterPro" id="IPR038005">
    <property type="entry name" value="RX-like_CC"/>
</dbReference>
<dbReference type="InParanoid" id="A0A7N2LCI6"/>
<dbReference type="InterPro" id="IPR055414">
    <property type="entry name" value="LRR_R13L4/SHOC2-like"/>
</dbReference>
<dbReference type="InterPro" id="IPR041118">
    <property type="entry name" value="Rx_N"/>
</dbReference>
<dbReference type="Pfam" id="PF23598">
    <property type="entry name" value="LRR_14"/>
    <property type="match status" value="1"/>
</dbReference>
<dbReference type="Gene3D" id="3.80.10.10">
    <property type="entry name" value="Ribonuclease Inhibitor"/>
    <property type="match status" value="1"/>
</dbReference>
<evidence type="ECO:0000259" key="7">
    <source>
        <dbReference type="Pfam" id="PF23598"/>
    </source>
</evidence>
<evidence type="ECO:0000256" key="2">
    <source>
        <dbReference type="ARBA" id="ARBA00022741"/>
    </source>
</evidence>
<dbReference type="GO" id="GO:0098542">
    <property type="term" value="P:defense response to other organism"/>
    <property type="evidence" value="ECO:0007669"/>
    <property type="project" value="TreeGrafter"/>
</dbReference>
<dbReference type="OMA" id="DTLLDWK"/>
<dbReference type="Pfam" id="PF00931">
    <property type="entry name" value="NB-ARC"/>
    <property type="match status" value="2"/>
</dbReference>
<evidence type="ECO:0000313" key="9">
    <source>
        <dbReference type="Proteomes" id="UP000594261"/>
    </source>
</evidence>
<feature type="domain" description="Disease resistance protein winged helix" evidence="6">
    <location>
        <begin position="511"/>
        <end position="582"/>
    </location>
</feature>
<dbReference type="InterPro" id="IPR002182">
    <property type="entry name" value="NB-ARC"/>
</dbReference>
<dbReference type="CDD" id="cd14798">
    <property type="entry name" value="RX-CC_like"/>
    <property type="match status" value="1"/>
</dbReference>
<evidence type="ECO:0000313" key="8">
    <source>
        <dbReference type="EnsemblPlants" id="QL04p008762:mrna"/>
    </source>
</evidence>
<keyword evidence="1" id="KW-0677">Repeat</keyword>
<evidence type="ECO:0000259" key="5">
    <source>
        <dbReference type="Pfam" id="PF18052"/>
    </source>
</evidence>
<dbReference type="Gene3D" id="3.40.50.300">
    <property type="entry name" value="P-loop containing nucleotide triphosphate hydrolases"/>
    <property type="match status" value="2"/>
</dbReference>
<evidence type="ECO:0000259" key="4">
    <source>
        <dbReference type="Pfam" id="PF00931"/>
    </source>
</evidence>
<dbReference type="InterPro" id="IPR032675">
    <property type="entry name" value="LRR_dom_sf"/>
</dbReference>
<sequence>MGFSKSFSWVLSVVGSAVTFLLANVTQLLKAEAKLLGGVKEQVKILENELKFIKVFLQNTEGEQDENSTLKEVVSQIRDAAYEAEDVIDTFIINAVMHRKRSKLEKLIHFRDQSNMFHDVAKDIDRINNVIARINENRGKYVTEKVESGGDAEQAGRILDKRRRTVEEDHVVGFSQDTKTLVDKLVEGGSQLDVISIVGMGGLGKTTLARKIYNNNRVQDHFDVRGWFYVSQKYRIRDLLLEFLKVVKPAKSEFMILKDKLHQELFQILEANYSSNRDKLISVELFTNLKDMKEKDDEEFKEMLFQGLNRIKDSQLRDSLQSLVEKIYEKNCEDLQDFADDELKKCLFRCLTGRRYLLVLDDIWDNNAWDEVFTSFPDKLKGSRILITSRKSEVALHAASPNFLPHQLPFLGKEESWELFSKKVFRGATCPDHLERLGRQIAENCGGLPLAIVVLGSLLATKNKESHIWRKVTCNIIPYLNEERSNCSDILALSYDDLPMHLKPCFLYFGIYPEDFEIPVRQLIQLWIAEGFIQQAHNTNVEDVAEEYLEKLIDRSLIQVATRRADGGIKTCRIHDLLRDLCIEESLKEKFLDIRTKDNFSTNSQSRRLSIQCATHLSISNPPEPSYTRSLLCLGDDETSNVESNLNWVCETFKLVRVVDLGNMATFSAIPKKIEKLILVRYLRIQLCELDVLPASICRLWNLETLDMRKSKIKCLPKEVWRLQKLKHLYLGGPTSIPKTKKKDLPNLQLLTGIAINQDTLSLLAKDRFPNLKKLGLHFSSGVELTLLSNLHLSSHLQTLKIKGLFDLPSLISFPSTLTKITLLCKNISPNVVTVLGRHTILQILKIKGVNPVQMDLNCDESSFPQLEVFKMANLEIMHWNMQSGAMPKVQHLVIDNCKYLNTLPDELWCLTALRDVEVLYPSGNLARKLQQLQMKSGCKLQVYPPLGASN</sequence>
<keyword evidence="3" id="KW-0611">Plant defense</keyword>
<dbReference type="PANTHER" id="PTHR23155:SF1193">
    <property type="entry name" value="DISEASE RESISTANCE PROTEIN RPP13-RELATED"/>
    <property type="match status" value="1"/>
</dbReference>
<dbReference type="InterPro" id="IPR027417">
    <property type="entry name" value="P-loop_NTPase"/>
</dbReference>
<dbReference type="PANTHER" id="PTHR23155">
    <property type="entry name" value="DISEASE RESISTANCE PROTEIN RP"/>
    <property type="match status" value="1"/>
</dbReference>
<dbReference type="InterPro" id="IPR042197">
    <property type="entry name" value="Apaf_helical"/>
</dbReference>
<feature type="domain" description="NB-ARC" evidence="4">
    <location>
        <begin position="304"/>
        <end position="427"/>
    </location>
</feature>
<organism evidence="8 9">
    <name type="scientific">Quercus lobata</name>
    <name type="common">Valley oak</name>
    <dbReference type="NCBI Taxonomy" id="97700"/>
    <lineage>
        <taxon>Eukaryota</taxon>
        <taxon>Viridiplantae</taxon>
        <taxon>Streptophyta</taxon>
        <taxon>Embryophyta</taxon>
        <taxon>Tracheophyta</taxon>
        <taxon>Spermatophyta</taxon>
        <taxon>Magnoliopsida</taxon>
        <taxon>eudicotyledons</taxon>
        <taxon>Gunneridae</taxon>
        <taxon>Pentapetalae</taxon>
        <taxon>rosids</taxon>
        <taxon>fabids</taxon>
        <taxon>Fagales</taxon>
        <taxon>Fagaceae</taxon>
        <taxon>Quercus</taxon>
    </lineage>
</organism>
<dbReference type="AlphaFoldDB" id="A0A7N2LCI6"/>
<reference evidence="8 9" key="1">
    <citation type="journal article" date="2016" name="G3 (Bethesda)">
        <title>First Draft Assembly and Annotation of the Genome of a California Endemic Oak Quercus lobata Nee (Fagaceae).</title>
        <authorList>
            <person name="Sork V.L."/>
            <person name="Fitz-Gibbon S.T."/>
            <person name="Puiu D."/>
            <person name="Crepeau M."/>
            <person name="Gugger P.F."/>
            <person name="Sherman R."/>
            <person name="Stevens K."/>
            <person name="Langley C.H."/>
            <person name="Pellegrini M."/>
            <person name="Salzberg S.L."/>
        </authorList>
    </citation>
    <scope>NUCLEOTIDE SEQUENCE [LARGE SCALE GENOMIC DNA]</scope>
    <source>
        <strain evidence="8 9">cv. SW786</strain>
    </source>
</reference>
<evidence type="ECO:0000259" key="6">
    <source>
        <dbReference type="Pfam" id="PF23559"/>
    </source>
</evidence>
<keyword evidence="9" id="KW-1185">Reference proteome</keyword>
<accession>A0A7N2LCI6</accession>
<dbReference type="GO" id="GO:0043531">
    <property type="term" value="F:ADP binding"/>
    <property type="evidence" value="ECO:0007669"/>
    <property type="project" value="InterPro"/>
</dbReference>